<protein>
    <submittedName>
        <fullName evidence="1">Uncharacterized protein</fullName>
    </submittedName>
</protein>
<name>A0ACB7XF46_9ERIC</name>
<gene>
    <name evidence="1" type="ORF">Vadar_033514</name>
</gene>
<evidence type="ECO:0000313" key="2">
    <source>
        <dbReference type="Proteomes" id="UP000828048"/>
    </source>
</evidence>
<sequence length="121" mass="13003">MHGSSYPVNSTLEGLPLGGLAGGFTTYLTTPLDVVTTRLQIQGCSGWLDAVHGIWRTEGIGGMFRASIPRIMWYIPASALTFMAVEFLTDHFNETCSNGKMQEVASLSIDKKGSSLQEGSS</sequence>
<comment type="caution">
    <text evidence="1">The sequence shown here is derived from an EMBL/GenBank/DDBJ whole genome shotgun (WGS) entry which is preliminary data.</text>
</comment>
<dbReference type="EMBL" id="CM037156">
    <property type="protein sequence ID" value="KAH7838994.1"/>
    <property type="molecule type" value="Genomic_DNA"/>
</dbReference>
<accession>A0ACB7XF46</accession>
<evidence type="ECO:0000313" key="1">
    <source>
        <dbReference type="EMBL" id="KAH7838994.1"/>
    </source>
</evidence>
<keyword evidence="2" id="KW-1185">Reference proteome</keyword>
<dbReference type="Proteomes" id="UP000828048">
    <property type="component" value="Chromosome 6"/>
</dbReference>
<reference evidence="1 2" key="1">
    <citation type="journal article" date="2021" name="Hortic Res">
        <title>High-quality reference genome and annotation aids understanding of berry development for evergreen blueberry (Vaccinium darrowii).</title>
        <authorList>
            <person name="Yu J."/>
            <person name="Hulse-Kemp A.M."/>
            <person name="Babiker E."/>
            <person name="Staton M."/>
        </authorList>
    </citation>
    <scope>NUCLEOTIDE SEQUENCE [LARGE SCALE GENOMIC DNA]</scope>
    <source>
        <strain evidence="2">cv. NJ 8807/NJ 8810</strain>
        <tissue evidence="1">Young leaf</tissue>
    </source>
</reference>
<proteinExistence type="predicted"/>
<organism evidence="1 2">
    <name type="scientific">Vaccinium darrowii</name>
    <dbReference type="NCBI Taxonomy" id="229202"/>
    <lineage>
        <taxon>Eukaryota</taxon>
        <taxon>Viridiplantae</taxon>
        <taxon>Streptophyta</taxon>
        <taxon>Embryophyta</taxon>
        <taxon>Tracheophyta</taxon>
        <taxon>Spermatophyta</taxon>
        <taxon>Magnoliopsida</taxon>
        <taxon>eudicotyledons</taxon>
        <taxon>Gunneridae</taxon>
        <taxon>Pentapetalae</taxon>
        <taxon>asterids</taxon>
        <taxon>Ericales</taxon>
        <taxon>Ericaceae</taxon>
        <taxon>Vaccinioideae</taxon>
        <taxon>Vaccinieae</taxon>
        <taxon>Vaccinium</taxon>
    </lineage>
</organism>